<keyword evidence="12" id="KW-0997">Cell inner membrane</keyword>
<dbReference type="GO" id="GO:0016740">
    <property type="term" value="F:transferase activity"/>
    <property type="evidence" value="ECO:0007669"/>
    <property type="project" value="UniProtKB-UniRule"/>
</dbReference>
<dbReference type="EC" id="2.7.1.180" evidence="1 10"/>
<feature type="binding site" evidence="11">
    <location>
        <position position="169"/>
    </location>
    <ligand>
        <name>Mg(2+)</name>
        <dbReference type="ChEBI" id="CHEBI:18420"/>
    </ligand>
</feature>
<keyword evidence="7 10" id="KW-0460">Magnesium</keyword>
<keyword evidence="4 10" id="KW-0808">Transferase</keyword>
<dbReference type="PIRSF" id="PIRSF006268">
    <property type="entry name" value="ApbE"/>
    <property type="match status" value="1"/>
</dbReference>
<dbReference type="PANTHER" id="PTHR30040">
    <property type="entry name" value="THIAMINE BIOSYNTHESIS LIPOPROTEIN APBE"/>
    <property type="match status" value="1"/>
</dbReference>
<name>A0A809RFU5_9PROT</name>
<evidence type="ECO:0000313" key="14">
    <source>
        <dbReference type="Proteomes" id="UP000463939"/>
    </source>
</evidence>
<keyword evidence="12" id="KW-1003">Cell membrane</keyword>
<dbReference type="InterPro" id="IPR024932">
    <property type="entry name" value="ApbE"/>
</dbReference>
<evidence type="ECO:0000313" key="13">
    <source>
        <dbReference type="EMBL" id="BBP00516.1"/>
    </source>
</evidence>
<dbReference type="EMBL" id="AP021881">
    <property type="protein sequence ID" value="BBP00516.1"/>
    <property type="molecule type" value="Genomic_DNA"/>
</dbReference>
<evidence type="ECO:0000256" key="3">
    <source>
        <dbReference type="ARBA" id="ARBA00022630"/>
    </source>
</evidence>
<organism evidence="13 14">
    <name type="scientific">Sulfuriferula nivalis</name>
    <dbReference type="NCBI Taxonomy" id="2675298"/>
    <lineage>
        <taxon>Bacteria</taxon>
        <taxon>Pseudomonadati</taxon>
        <taxon>Pseudomonadota</taxon>
        <taxon>Betaproteobacteria</taxon>
        <taxon>Nitrosomonadales</taxon>
        <taxon>Sulfuricellaceae</taxon>
        <taxon>Sulfuriferula</taxon>
    </lineage>
</organism>
<proteinExistence type="inferred from homology"/>
<keyword evidence="12" id="KW-0472">Membrane</keyword>
<dbReference type="AlphaFoldDB" id="A0A809RFU5"/>
<evidence type="ECO:0000256" key="1">
    <source>
        <dbReference type="ARBA" id="ARBA00011955"/>
    </source>
</evidence>
<evidence type="ECO:0000256" key="9">
    <source>
        <dbReference type="ARBA" id="ARBA00048540"/>
    </source>
</evidence>
<comment type="catalytic activity">
    <reaction evidence="9 10 12">
        <text>L-threonyl-[protein] + FAD = FMN-L-threonyl-[protein] + AMP + H(+)</text>
        <dbReference type="Rhea" id="RHEA:36847"/>
        <dbReference type="Rhea" id="RHEA-COMP:11060"/>
        <dbReference type="Rhea" id="RHEA-COMP:11061"/>
        <dbReference type="ChEBI" id="CHEBI:15378"/>
        <dbReference type="ChEBI" id="CHEBI:30013"/>
        <dbReference type="ChEBI" id="CHEBI:57692"/>
        <dbReference type="ChEBI" id="CHEBI:74257"/>
        <dbReference type="ChEBI" id="CHEBI:456215"/>
        <dbReference type="EC" id="2.7.1.180"/>
    </reaction>
</comment>
<accession>A0A809RFU5</accession>
<dbReference type="PANTHER" id="PTHR30040:SF2">
    <property type="entry name" value="FAD:PROTEIN FMN TRANSFERASE"/>
    <property type="match status" value="1"/>
</dbReference>
<dbReference type="GO" id="GO:0005886">
    <property type="term" value="C:plasma membrane"/>
    <property type="evidence" value="ECO:0007669"/>
    <property type="project" value="UniProtKB-SubCell"/>
</dbReference>
<comment type="cofactor">
    <cofactor evidence="11">
        <name>Mg(2+)</name>
        <dbReference type="ChEBI" id="CHEBI:18420"/>
    </cofactor>
    <cofactor evidence="11">
        <name>Mn(2+)</name>
        <dbReference type="ChEBI" id="CHEBI:29035"/>
    </cofactor>
    <text evidence="11">Magnesium. Can also use manganese.</text>
</comment>
<evidence type="ECO:0000256" key="7">
    <source>
        <dbReference type="ARBA" id="ARBA00022842"/>
    </source>
</evidence>
<evidence type="ECO:0000256" key="12">
    <source>
        <dbReference type="RuleBase" id="RU363002"/>
    </source>
</evidence>
<evidence type="ECO:0000256" key="2">
    <source>
        <dbReference type="ARBA" id="ARBA00016337"/>
    </source>
</evidence>
<evidence type="ECO:0000256" key="11">
    <source>
        <dbReference type="PIRSR" id="PIRSR006268-2"/>
    </source>
</evidence>
<evidence type="ECO:0000256" key="10">
    <source>
        <dbReference type="PIRNR" id="PIRNR006268"/>
    </source>
</evidence>
<evidence type="ECO:0000256" key="6">
    <source>
        <dbReference type="ARBA" id="ARBA00022827"/>
    </source>
</evidence>
<dbReference type="Gene3D" id="3.10.520.10">
    <property type="entry name" value="ApbE-like domains"/>
    <property type="match status" value="1"/>
</dbReference>
<reference evidence="14" key="1">
    <citation type="submission" date="2019-11" db="EMBL/GenBank/DDBJ databases">
        <title>Isolation and characterization of a novel species in the genus Sulfuriferula.</title>
        <authorList>
            <person name="Mochizuki J."/>
            <person name="Kojima H."/>
            <person name="Fukui M."/>
        </authorList>
    </citation>
    <scope>NUCLEOTIDE SEQUENCE [LARGE SCALE GENOMIC DNA]</scope>
    <source>
        <strain evidence="14">SGTM</strain>
    </source>
</reference>
<evidence type="ECO:0000256" key="5">
    <source>
        <dbReference type="ARBA" id="ARBA00022723"/>
    </source>
</evidence>
<dbReference type="SUPFAM" id="SSF143631">
    <property type="entry name" value="ApbE-like"/>
    <property type="match status" value="1"/>
</dbReference>
<comment type="subcellular location">
    <subcellularLocation>
        <location evidence="12">Cell inner membrane</location>
        <topology evidence="12">Lipid-anchor</topology>
        <orientation evidence="12">Periplasmic side</orientation>
    </subcellularLocation>
</comment>
<dbReference type="Proteomes" id="UP000463939">
    <property type="component" value="Chromosome"/>
</dbReference>
<dbReference type="RefSeq" id="WP_162084437.1">
    <property type="nucleotide sequence ID" value="NZ_AP021881.1"/>
</dbReference>
<dbReference type="PROSITE" id="PS51257">
    <property type="entry name" value="PROKAR_LIPOPROTEIN"/>
    <property type="match status" value="1"/>
</dbReference>
<keyword evidence="5 10" id="KW-0479">Metal-binding</keyword>
<evidence type="ECO:0000256" key="8">
    <source>
        <dbReference type="ARBA" id="ARBA00031306"/>
    </source>
</evidence>
<dbReference type="GO" id="GO:0046872">
    <property type="term" value="F:metal ion binding"/>
    <property type="evidence" value="ECO:0007669"/>
    <property type="project" value="UniProtKB-UniRule"/>
</dbReference>
<comment type="function">
    <text evidence="12">Flavin transferase that catalyzes the transfer of the FMN moiety of FAD and its covalent binding to the hydroxyl group of a threonine residue in a target flavoprotein.</text>
</comment>
<keyword evidence="3 10" id="KW-0285">Flavoprotein</keyword>
<comment type="similarity">
    <text evidence="10 12">Belongs to the ApbE family.</text>
</comment>
<keyword evidence="14" id="KW-1185">Reference proteome</keyword>
<gene>
    <name evidence="13" type="ORF">SFSGTM_12240</name>
</gene>
<dbReference type="KEGG" id="sniv:SFSGTM_12240"/>
<protein>
    <recommendedName>
        <fullName evidence="2 10">FAD:protein FMN transferase</fullName>
        <ecNumber evidence="1 10">2.7.1.180</ecNumber>
    </recommendedName>
    <alternativeName>
        <fullName evidence="8 10">Flavin transferase</fullName>
    </alternativeName>
</protein>
<feature type="binding site" evidence="11">
    <location>
        <position position="284"/>
    </location>
    <ligand>
        <name>Mg(2+)</name>
        <dbReference type="ChEBI" id="CHEBI:18420"/>
    </ligand>
</feature>
<keyword evidence="12" id="KW-0449">Lipoprotein</keyword>
<dbReference type="InterPro" id="IPR003374">
    <property type="entry name" value="ApbE-like_sf"/>
</dbReference>
<keyword evidence="6 10" id="KW-0274">FAD</keyword>
<sequence>MRWLILLVVFVLAGCGQPQTYSQESYVFGTRVEVTIYGAPQALAERVTAQVLRDFDVMHHSLHAWEPGTLSRMNGIFALAPAQAAIAPGMIPIIQDATRYSIQSGGLFNPAIGNLIKLWGFQSDHFEAKLPDPALIKQLVAENPKMQDIVVDGIMFHSTNPAVRVDLGGYAKGYALDMAAAYLRSQGIKNALINIGGNIIAIGQHGDRPWRVGIQHPRKPAPIALLDLRDGEAVGTSGDYQRYFELNGQRYCHIIDPRTGWPAQGVQAVTVLISPGPHAGTLSDVASKPIFIAGVAGWQAAAQKMGVDKAMLIDANGKVHMTAAMQQRLNFKVN</sequence>
<evidence type="ECO:0000256" key="4">
    <source>
        <dbReference type="ARBA" id="ARBA00022679"/>
    </source>
</evidence>
<dbReference type="Pfam" id="PF02424">
    <property type="entry name" value="ApbE"/>
    <property type="match status" value="1"/>
</dbReference>